<dbReference type="Proteomes" id="UP000029986">
    <property type="component" value="Chromosome"/>
</dbReference>
<keyword evidence="3" id="KW-1185">Reference proteome</keyword>
<name>A0A097R2B4_HAFAL</name>
<dbReference type="SUPFAM" id="SSF53335">
    <property type="entry name" value="S-adenosyl-L-methionine-dependent methyltransferases"/>
    <property type="match status" value="1"/>
</dbReference>
<dbReference type="InterPro" id="IPR029063">
    <property type="entry name" value="SAM-dependent_MTases_sf"/>
</dbReference>
<dbReference type="Gene3D" id="3.40.50.150">
    <property type="entry name" value="Vaccinia Virus protein VP39"/>
    <property type="match status" value="1"/>
</dbReference>
<dbReference type="KEGG" id="hav:AT03_11075"/>
<reference evidence="2 3" key="1">
    <citation type="journal article" date="2014" name="Gut Pathog.">
        <title>Gene clusters of Hafnia alvei strain FB1 important in survival and pathogenesis: a draft genome perspective.</title>
        <authorList>
            <person name="Tan J.Y."/>
            <person name="Yin W.F."/>
            <person name="Chan K.G."/>
        </authorList>
    </citation>
    <scope>NUCLEOTIDE SEQUENCE [LARGE SCALE GENOMIC DNA]</scope>
    <source>
        <strain evidence="2 3">FB1</strain>
    </source>
</reference>
<accession>A0A097R2B4</accession>
<dbReference type="AlphaFoldDB" id="A0A097R2B4"/>
<dbReference type="CDD" id="cd02440">
    <property type="entry name" value="AdoMet_MTases"/>
    <property type="match status" value="1"/>
</dbReference>
<keyword evidence="2" id="KW-0808">Transferase</keyword>
<evidence type="ECO:0000313" key="3">
    <source>
        <dbReference type="Proteomes" id="UP000029986"/>
    </source>
</evidence>
<dbReference type="Pfam" id="PF13649">
    <property type="entry name" value="Methyltransf_25"/>
    <property type="match status" value="1"/>
</dbReference>
<dbReference type="PATRIC" id="fig|1453496.5.peg.2232"/>
<dbReference type="InterPro" id="IPR041698">
    <property type="entry name" value="Methyltransf_25"/>
</dbReference>
<proteinExistence type="predicted"/>
<dbReference type="OrthoDB" id="9791837at2"/>
<sequence>MTSPADNIIPLYQQNSVFWDSQRNGAQGDSPRCEVPWLERFLAQLPANGHILDIGCGSGEPIAGYFIRQGFNVTGIDGASAQIARCRERFPQQRWLVNDMRTLDLGARFDGIIAWDSFFHLSQADQRKMFAVFLAHAADRAALMFTSGPDQGEAIGEFCGKPLFHASLSPTEYINLLHQHQFNVLEHRVEDPECGFHTVWLAVRGA</sequence>
<dbReference type="RefSeq" id="WP_025801351.1">
    <property type="nucleotide sequence ID" value="NZ_CP009706.1"/>
</dbReference>
<evidence type="ECO:0000313" key="2">
    <source>
        <dbReference type="EMBL" id="AIU72867.1"/>
    </source>
</evidence>
<dbReference type="GO" id="GO:0032259">
    <property type="term" value="P:methylation"/>
    <property type="evidence" value="ECO:0007669"/>
    <property type="project" value="UniProtKB-KW"/>
</dbReference>
<dbReference type="HOGENOM" id="CLU_060397_3_1_6"/>
<dbReference type="GO" id="GO:0008168">
    <property type="term" value="F:methyltransferase activity"/>
    <property type="evidence" value="ECO:0007669"/>
    <property type="project" value="UniProtKB-KW"/>
</dbReference>
<protein>
    <submittedName>
        <fullName evidence="2">Methyltransferase</fullName>
    </submittedName>
</protein>
<dbReference type="eggNOG" id="COG2226">
    <property type="taxonomic scope" value="Bacteria"/>
</dbReference>
<keyword evidence="2" id="KW-0489">Methyltransferase</keyword>
<evidence type="ECO:0000259" key="1">
    <source>
        <dbReference type="Pfam" id="PF13649"/>
    </source>
</evidence>
<organism evidence="2 3">
    <name type="scientific">Hafnia alvei FB1</name>
    <dbReference type="NCBI Taxonomy" id="1453496"/>
    <lineage>
        <taxon>Bacteria</taxon>
        <taxon>Pseudomonadati</taxon>
        <taxon>Pseudomonadota</taxon>
        <taxon>Gammaproteobacteria</taxon>
        <taxon>Enterobacterales</taxon>
        <taxon>Hafniaceae</taxon>
        <taxon>Hafnia</taxon>
    </lineage>
</organism>
<feature type="domain" description="Methyltransferase" evidence="1">
    <location>
        <begin position="51"/>
        <end position="133"/>
    </location>
</feature>
<gene>
    <name evidence="2" type="ORF">AT03_11075</name>
</gene>
<dbReference type="EMBL" id="CP009706">
    <property type="protein sequence ID" value="AIU72867.1"/>
    <property type="molecule type" value="Genomic_DNA"/>
</dbReference>